<protein>
    <submittedName>
        <fullName evidence="3">Uncharacterized protein</fullName>
    </submittedName>
</protein>
<accession>N1PT83</accession>
<name>N1PT83_DOTSN</name>
<feature type="transmembrane region" description="Helical" evidence="2">
    <location>
        <begin position="71"/>
        <end position="91"/>
    </location>
</feature>
<reference evidence="3 4" key="2">
    <citation type="journal article" date="2012" name="PLoS Pathog.">
        <title>Diverse lifestyles and strategies of plant pathogenesis encoded in the genomes of eighteen Dothideomycetes fungi.</title>
        <authorList>
            <person name="Ohm R.A."/>
            <person name="Feau N."/>
            <person name="Henrissat B."/>
            <person name="Schoch C.L."/>
            <person name="Horwitz B.A."/>
            <person name="Barry K.W."/>
            <person name="Condon B.J."/>
            <person name="Copeland A.C."/>
            <person name="Dhillon B."/>
            <person name="Glaser F."/>
            <person name="Hesse C.N."/>
            <person name="Kosti I."/>
            <person name="LaButti K."/>
            <person name="Lindquist E.A."/>
            <person name="Lucas S."/>
            <person name="Salamov A.A."/>
            <person name="Bradshaw R.E."/>
            <person name="Ciuffetti L."/>
            <person name="Hamelin R.C."/>
            <person name="Kema G.H.J."/>
            <person name="Lawrence C."/>
            <person name="Scott J.A."/>
            <person name="Spatafora J.W."/>
            <person name="Turgeon B.G."/>
            <person name="de Wit P.J.G.M."/>
            <person name="Zhong S."/>
            <person name="Goodwin S.B."/>
            <person name="Grigoriev I.V."/>
        </authorList>
    </citation>
    <scope>NUCLEOTIDE SEQUENCE [LARGE SCALE GENOMIC DNA]</scope>
    <source>
        <strain evidence="4">NZE10 / CBS 128990</strain>
    </source>
</reference>
<evidence type="ECO:0000256" key="2">
    <source>
        <dbReference type="SAM" id="Phobius"/>
    </source>
</evidence>
<dbReference type="EMBL" id="KB446537">
    <property type="protein sequence ID" value="EME46158.1"/>
    <property type="molecule type" value="Genomic_DNA"/>
</dbReference>
<proteinExistence type="predicted"/>
<reference evidence="4" key="1">
    <citation type="journal article" date="2012" name="PLoS Genet.">
        <title>The genomes of the fungal plant pathogens Cladosporium fulvum and Dothistroma septosporum reveal adaptation to different hosts and lifestyles but also signatures of common ancestry.</title>
        <authorList>
            <person name="de Wit P.J.G.M."/>
            <person name="van der Burgt A."/>
            <person name="Oekmen B."/>
            <person name="Stergiopoulos I."/>
            <person name="Abd-Elsalam K.A."/>
            <person name="Aerts A.L."/>
            <person name="Bahkali A.H."/>
            <person name="Beenen H.G."/>
            <person name="Chettri P."/>
            <person name="Cox M.P."/>
            <person name="Datema E."/>
            <person name="de Vries R.P."/>
            <person name="Dhillon B."/>
            <person name="Ganley A.R."/>
            <person name="Griffiths S.A."/>
            <person name="Guo Y."/>
            <person name="Hamelin R.C."/>
            <person name="Henrissat B."/>
            <person name="Kabir M.S."/>
            <person name="Jashni M.K."/>
            <person name="Kema G."/>
            <person name="Klaubauf S."/>
            <person name="Lapidus A."/>
            <person name="Levasseur A."/>
            <person name="Lindquist E."/>
            <person name="Mehrabi R."/>
            <person name="Ohm R.A."/>
            <person name="Owen T.J."/>
            <person name="Salamov A."/>
            <person name="Schwelm A."/>
            <person name="Schijlen E."/>
            <person name="Sun H."/>
            <person name="van den Burg H.A."/>
            <person name="van Ham R.C.H.J."/>
            <person name="Zhang S."/>
            <person name="Goodwin S.B."/>
            <person name="Grigoriev I.V."/>
            <person name="Collemare J."/>
            <person name="Bradshaw R.E."/>
        </authorList>
    </citation>
    <scope>NUCLEOTIDE SEQUENCE [LARGE SCALE GENOMIC DNA]</scope>
    <source>
        <strain evidence="4">NZE10 / CBS 128990</strain>
    </source>
</reference>
<dbReference type="Proteomes" id="UP000016933">
    <property type="component" value="Unassembled WGS sequence"/>
</dbReference>
<dbReference type="HOGENOM" id="CLU_2055222_0_0_1"/>
<keyword evidence="4" id="KW-1185">Reference proteome</keyword>
<dbReference type="AlphaFoldDB" id="N1PT83"/>
<keyword evidence="2" id="KW-1133">Transmembrane helix</keyword>
<keyword evidence="2" id="KW-0812">Transmembrane</keyword>
<organism evidence="3 4">
    <name type="scientific">Dothistroma septosporum (strain NZE10 / CBS 128990)</name>
    <name type="common">Red band needle blight fungus</name>
    <name type="synonym">Mycosphaerella pini</name>
    <dbReference type="NCBI Taxonomy" id="675120"/>
    <lineage>
        <taxon>Eukaryota</taxon>
        <taxon>Fungi</taxon>
        <taxon>Dikarya</taxon>
        <taxon>Ascomycota</taxon>
        <taxon>Pezizomycotina</taxon>
        <taxon>Dothideomycetes</taxon>
        <taxon>Dothideomycetidae</taxon>
        <taxon>Mycosphaerellales</taxon>
        <taxon>Mycosphaerellaceae</taxon>
        <taxon>Dothistroma</taxon>
    </lineage>
</organism>
<feature type="non-terminal residue" evidence="3">
    <location>
        <position position="1"/>
    </location>
</feature>
<keyword evidence="2" id="KW-0472">Membrane</keyword>
<evidence type="ECO:0000313" key="3">
    <source>
        <dbReference type="EMBL" id="EME46158.1"/>
    </source>
</evidence>
<sequence>FDNIHTVSGNTPVAPEQKSRWSRLSGSAYLASLQRQPTTGGDSANHAHFRDFVSRRYSNGVGFDHAYVQGFFYGLVGVSLFCLAVSFFYAASRYLFPSSVVQSVSRRRTGHRRGQSRWSL</sequence>
<evidence type="ECO:0000313" key="4">
    <source>
        <dbReference type="Proteomes" id="UP000016933"/>
    </source>
</evidence>
<feature type="compositionally biased region" description="Polar residues" evidence="1">
    <location>
        <begin position="1"/>
        <end position="11"/>
    </location>
</feature>
<evidence type="ECO:0000256" key="1">
    <source>
        <dbReference type="SAM" id="MobiDB-lite"/>
    </source>
</evidence>
<gene>
    <name evidence="3" type="ORF">DOTSEDRAFT_70226</name>
</gene>
<feature type="region of interest" description="Disordered" evidence="1">
    <location>
        <begin position="1"/>
        <end position="20"/>
    </location>
</feature>